<gene>
    <name evidence="4" type="ORF">OVY01_19235</name>
</gene>
<keyword evidence="2" id="KW-0012">Acyltransferase</keyword>
<comment type="caution">
    <text evidence="4">The sequence shown here is derived from an EMBL/GenBank/DDBJ whole genome shotgun (WGS) entry which is preliminary data.</text>
</comment>
<keyword evidence="5" id="KW-1185">Reference proteome</keyword>
<evidence type="ECO:0000259" key="3">
    <source>
        <dbReference type="PROSITE" id="PS51186"/>
    </source>
</evidence>
<proteinExistence type="predicted"/>
<sequence>MALEIRYVKEADHPSWLEMFKLYCIFHDVPLTSEVTERAWERIFTEGTPLRALIALDEDGRALGICNYVCHEDTFSSKAMCYLADLYVDQASRGRGVGRALIAEVTRIGREQGWFRIYWITGEDNQAARSLYDAVARNTGHVRYDIALC</sequence>
<dbReference type="InterPro" id="IPR051016">
    <property type="entry name" value="Diverse_Substrate_AcTransf"/>
</dbReference>
<evidence type="ECO:0000256" key="2">
    <source>
        <dbReference type="ARBA" id="ARBA00023315"/>
    </source>
</evidence>
<dbReference type="PANTHER" id="PTHR10545">
    <property type="entry name" value="DIAMINE N-ACETYLTRANSFERASE"/>
    <property type="match status" value="1"/>
</dbReference>
<evidence type="ECO:0000256" key="1">
    <source>
        <dbReference type="ARBA" id="ARBA00022679"/>
    </source>
</evidence>
<dbReference type="Gene3D" id="3.40.630.30">
    <property type="match status" value="1"/>
</dbReference>
<dbReference type="InterPro" id="IPR000182">
    <property type="entry name" value="GNAT_dom"/>
</dbReference>
<protein>
    <submittedName>
        <fullName evidence="4">GNAT family N-acetyltransferase</fullName>
    </submittedName>
</protein>
<feature type="domain" description="N-acetyltransferase" evidence="3">
    <location>
        <begin position="3"/>
        <end position="149"/>
    </location>
</feature>
<evidence type="ECO:0000313" key="5">
    <source>
        <dbReference type="Proteomes" id="UP001082899"/>
    </source>
</evidence>
<dbReference type="SUPFAM" id="SSF55729">
    <property type="entry name" value="Acyl-CoA N-acyltransferases (Nat)"/>
    <property type="match status" value="1"/>
</dbReference>
<dbReference type="PANTHER" id="PTHR10545:SF42">
    <property type="entry name" value="ACETYLTRANSFERASE"/>
    <property type="match status" value="1"/>
</dbReference>
<name>A0ABT3ZTP0_9BURK</name>
<dbReference type="Proteomes" id="UP001082899">
    <property type="component" value="Unassembled WGS sequence"/>
</dbReference>
<keyword evidence="1" id="KW-0808">Transferase</keyword>
<dbReference type="PROSITE" id="PS51186">
    <property type="entry name" value="GNAT"/>
    <property type="match status" value="1"/>
</dbReference>
<dbReference type="Pfam" id="PF00583">
    <property type="entry name" value="Acetyltransf_1"/>
    <property type="match status" value="1"/>
</dbReference>
<accession>A0ABT3ZTP0</accession>
<organism evidence="4 5">
    <name type="scientific">Robbsia betulipollinis</name>
    <dbReference type="NCBI Taxonomy" id="2981849"/>
    <lineage>
        <taxon>Bacteria</taxon>
        <taxon>Pseudomonadati</taxon>
        <taxon>Pseudomonadota</taxon>
        <taxon>Betaproteobacteria</taxon>
        <taxon>Burkholderiales</taxon>
        <taxon>Burkholderiaceae</taxon>
        <taxon>Robbsia</taxon>
    </lineage>
</organism>
<reference evidence="4" key="1">
    <citation type="submission" date="2022-11" db="EMBL/GenBank/DDBJ databases">
        <title>Robbsia betulipollinis sp. nov., isolated from pollen of birch (Betula pendula).</title>
        <authorList>
            <person name="Shi H."/>
            <person name="Ambika Manirajan B."/>
            <person name="Ratering S."/>
            <person name="Geissler-Plaum R."/>
            <person name="Schnell S."/>
        </authorList>
    </citation>
    <scope>NUCLEOTIDE SEQUENCE</scope>
    <source>
        <strain evidence="4">Bb-Pol-6</strain>
    </source>
</reference>
<dbReference type="EMBL" id="JAPMXC010000010">
    <property type="protein sequence ID" value="MCY0389285.1"/>
    <property type="molecule type" value="Genomic_DNA"/>
</dbReference>
<dbReference type="RefSeq" id="WP_267849186.1">
    <property type="nucleotide sequence ID" value="NZ_JAPMXC010000010.1"/>
</dbReference>
<dbReference type="InterPro" id="IPR016181">
    <property type="entry name" value="Acyl_CoA_acyltransferase"/>
</dbReference>
<evidence type="ECO:0000313" key="4">
    <source>
        <dbReference type="EMBL" id="MCY0389285.1"/>
    </source>
</evidence>
<dbReference type="CDD" id="cd04301">
    <property type="entry name" value="NAT_SF"/>
    <property type="match status" value="1"/>
</dbReference>